<proteinExistence type="predicted"/>
<accession>A0ABD1CK00</accession>
<comment type="caution">
    <text evidence="1">The sequence shown here is derived from an EMBL/GenBank/DDBJ whole genome shotgun (WGS) entry which is preliminary data.</text>
</comment>
<dbReference type="Proteomes" id="UP001562425">
    <property type="component" value="Unassembled WGS sequence"/>
</dbReference>
<evidence type="ECO:0008006" key="3">
    <source>
        <dbReference type="Google" id="ProtNLM"/>
    </source>
</evidence>
<evidence type="ECO:0000313" key="1">
    <source>
        <dbReference type="EMBL" id="KAL1376718.1"/>
    </source>
</evidence>
<dbReference type="SUPFAM" id="SSF52047">
    <property type="entry name" value="RNI-like"/>
    <property type="match status" value="1"/>
</dbReference>
<sequence>MDNFCIQLDGKSFVEGTENVRTLVTTGDGGFTRARFHEVSLVIPELMGVCWAPMAENLHTLSIVKCRLLFSFVVQLLEQTSNLRVLCFCDLEPRKELEDVSCSFRLDGMRKLRLALFGNALDAKILRIFREMCPRLEALEIKPKPWTQPSAEFSHEVVSFVKASRDTLVELTINPTKDLSEQLAAMNGLSLARLKLEEISIPMRELVCIIMAQNSHLEYLELNGSVGYDARLFQEDIPKGGYTFPKLNNLQLYIQDIDLDCIEMNFLHTMPKLEILQIQEIDFDSLEEELPNLKELIIIDSLYRNSLEDIIQWCPNVRKVHLNDISILYLKEILEMVRLSENIEELTLTEIFQPEIENGLYDLHQETGDYSLTSEDLDLGMDTVSFQTHSSTTMRILDLQTDIPCQLLRTMVMVYPNLAELYLNHEPRCDSVFFVICRRLPQLKILGMCPCGKRVKSRVTESPRPSELLVITCQRDDGRVVRLLQLFAVHELSFVPCRYLKQDDYICLQRKKLQP</sequence>
<organism evidence="1 2">
    <name type="scientific">Culex pipiens pipiens</name>
    <name type="common">Northern house mosquito</name>
    <dbReference type="NCBI Taxonomy" id="38569"/>
    <lineage>
        <taxon>Eukaryota</taxon>
        <taxon>Metazoa</taxon>
        <taxon>Ecdysozoa</taxon>
        <taxon>Arthropoda</taxon>
        <taxon>Hexapoda</taxon>
        <taxon>Insecta</taxon>
        <taxon>Pterygota</taxon>
        <taxon>Neoptera</taxon>
        <taxon>Endopterygota</taxon>
        <taxon>Diptera</taxon>
        <taxon>Nematocera</taxon>
        <taxon>Culicoidea</taxon>
        <taxon>Culicidae</taxon>
        <taxon>Culicinae</taxon>
        <taxon>Culicini</taxon>
        <taxon>Culex</taxon>
        <taxon>Culex</taxon>
    </lineage>
</organism>
<dbReference type="EMBL" id="JBEHCU010011446">
    <property type="protein sequence ID" value="KAL1376718.1"/>
    <property type="molecule type" value="Genomic_DNA"/>
</dbReference>
<dbReference type="AlphaFoldDB" id="A0ABD1CK00"/>
<dbReference type="InterPro" id="IPR032675">
    <property type="entry name" value="LRR_dom_sf"/>
</dbReference>
<feature type="non-terminal residue" evidence="1">
    <location>
        <position position="515"/>
    </location>
</feature>
<evidence type="ECO:0000313" key="2">
    <source>
        <dbReference type="Proteomes" id="UP001562425"/>
    </source>
</evidence>
<reference evidence="1 2" key="1">
    <citation type="submission" date="2024-05" db="EMBL/GenBank/DDBJ databases">
        <title>Culex pipiens pipiens assembly and annotation.</title>
        <authorList>
            <person name="Alout H."/>
            <person name="Durand T."/>
        </authorList>
    </citation>
    <scope>NUCLEOTIDE SEQUENCE [LARGE SCALE GENOMIC DNA]</scope>
    <source>
        <strain evidence="1">HA-2024</strain>
        <tissue evidence="1">Whole body</tissue>
    </source>
</reference>
<dbReference type="Gene3D" id="3.80.10.10">
    <property type="entry name" value="Ribonuclease Inhibitor"/>
    <property type="match status" value="1"/>
</dbReference>
<gene>
    <name evidence="1" type="ORF">pipiens_020342</name>
</gene>
<name>A0ABD1CK00_CULPP</name>
<keyword evidence="2" id="KW-1185">Reference proteome</keyword>
<protein>
    <recommendedName>
        <fullName evidence="3">FBD domain-containing protein</fullName>
    </recommendedName>
</protein>